<comment type="catalytic activity">
    <reaction evidence="7">
        <text>DNA(n) + a 2'-deoxyribonucleoside 5'-triphosphate = DNA(n+1) + diphosphate</text>
        <dbReference type="Rhea" id="RHEA:22508"/>
        <dbReference type="Rhea" id="RHEA-COMP:17339"/>
        <dbReference type="Rhea" id="RHEA-COMP:17340"/>
        <dbReference type="ChEBI" id="CHEBI:33019"/>
        <dbReference type="ChEBI" id="CHEBI:61560"/>
        <dbReference type="ChEBI" id="CHEBI:173112"/>
        <dbReference type="EC" id="2.7.7.7"/>
    </reaction>
</comment>
<proteinExistence type="inferred from homology"/>
<dbReference type="InterPro" id="IPR027417">
    <property type="entry name" value="P-loop_NTPase"/>
</dbReference>
<evidence type="ECO:0000256" key="2">
    <source>
        <dbReference type="ARBA" id="ARBA00022679"/>
    </source>
</evidence>
<dbReference type="GO" id="GO:0009360">
    <property type="term" value="C:DNA polymerase III complex"/>
    <property type="evidence" value="ECO:0007669"/>
    <property type="project" value="TreeGrafter"/>
</dbReference>
<comment type="caution">
    <text evidence="8">The sequence shown here is derived from an EMBL/GenBank/DDBJ whole genome shotgun (WGS) entry which is preliminary data.</text>
</comment>
<accession>A0A562RQV9</accession>
<dbReference type="PANTHER" id="PTHR34388:SF1">
    <property type="entry name" value="DNA POLYMERASE III SUBUNIT DELTA"/>
    <property type="match status" value="1"/>
</dbReference>
<keyword evidence="3" id="KW-0548">Nucleotidyltransferase</keyword>
<dbReference type="Gene3D" id="1.20.272.10">
    <property type="match status" value="1"/>
</dbReference>
<evidence type="ECO:0000256" key="6">
    <source>
        <dbReference type="ARBA" id="ARBA00034754"/>
    </source>
</evidence>
<dbReference type="AlphaFoldDB" id="A0A562RQV9"/>
<dbReference type="PANTHER" id="PTHR34388">
    <property type="entry name" value="DNA POLYMERASE III SUBUNIT DELTA"/>
    <property type="match status" value="1"/>
</dbReference>
<evidence type="ECO:0000256" key="5">
    <source>
        <dbReference type="ARBA" id="ARBA00022932"/>
    </source>
</evidence>
<dbReference type="EMBL" id="VLLC01000016">
    <property type="protein sequence ID" value="TWI70756.1"/>
    <property type="molecule type" value="Genomic_DNA"/>
</dbReference>
<evidence type="ECO:0000256" key="4">
    <source>
        <dbReference type="ARBA" id="ARBA00022705"/>
    </source>
</evidence>
<protein>
    <recommendedName>
        <fullName evidence="1">DNA-directed DNA polymerase</fullName>
        <ecNumber evidence="1">2.7.7.7</ecNumber>
    </recommendedName>
</protein>
<evidence type="ECO:0000256" key="3">
    <source>
        <dbReference type="ARBA" id="ARBA00022695"/>
    </source>
</evidence>
<dbReference type="InterPro" id="IPR008921">
    <property type="entry name" value="DNA_pol3_clamp-load_cplx_C"/>
</dbReference>
<evidence type="ECO:0000313" key="8">
    <source>
        <dbReference type="EMBL" id="TWI70756.1"/>
    </source>
</evidence>
<reference evidence="8 9" key="1">
    <citation type="submission" date="2019-07" db="EMBL/GenBank/DDBJ databases">
        <title>Genome sequencing of 100 strains of the haloalkaliphilic chemolithoautotrophic sulfur-oxidizing bacterium Thioalkalivibrio.</title>
        <authorList>
            <person name="Muyzer G."/>
        </authorList>
    </citation>
    <scope>NUCLEOTIDE SEQUENCE [LARGE SCALE GENOMIC DNA]</scope>
    <source>
        <strain evidence="8 9">ASO4-4</strain>
    </source>
</reference>
<dbReference type="OrthoDB" id="5430039at2"/>
<dbReference type="NCBIfam" id="TIGR01128">
    <property type="entry name" value="holA"/>
    <property type="match status" value="1"/>
</dbReference>
<dbReference type="GO" id="GO:0006261">
    <property type="term" value="P:DNA-templated DNA replication"/>
    <property type="evidence" value="ECO:0007669"/>
    <property type="project" value="TreeGrafter"/>
</dbReference>
<keyword evidence="9" id="KW-1185">Reference proteome</keyword>
<evidence type="ECO:0000256" key="7">
    <source>
        <dbReference type="ARBA" id="ARBA00049244"/>
    </source>
</evidence>
<dbReference type="Proteomes" id="UP000318307">
    <property type="component" value="Unassembled WGS sequence"/>
</dbReference>
<keyword evidence="5" id="KW-0239">DNA-directed DNA polymerase</keyword>
<dbReference type="InterPro" id="IPR005790">
    <property type="entry name" value="DNA_polIII_delta"/>
</dbReference>
<gene>
    <name evidence="8" type="ORF">LZ24_02176</name>
</gene>
<sequence>MVEIRYTELPAALHGQEKDGFFPVYLIHGESFLCDNAVDRLAAALGPREAFELLEGEQVRLRDALEEVSTFSLFASGKVVGLSGARIFDSVSEAQTLAEKAEKAALKGKTKQAIPFFLRYLALKGMTLESLVSSGGKKKKIAEKDAWMQSLAEACLQKGLKVPDSMDEGELLLRAIEKGFPAGHHLLITVDQVDRRRVLYKKLAALACVVDCSVPSGNRRQDREARDEMMRECLVGVLGRAGKTIDPRAASRLLELTGFDLRMLVANLEKLSDFAGDRKGITLKDVEEVLVRTRQDPIFVFTGAVADRNVSEALFSLAGLIKDGMHPLQALSALVNQFRKLVVAKDFLISPAGKGWTRRMAYDGFTRFVLPALLEHEAALKAMRQEWEDGGGGAAKSTDLGIAGNGKNPYPVYQALLRAERFERRELEQAMAILAEADLRIKSGMDATRVLESAILRMGPGSGAA</sequence>
<dbReference type="SUPFAM" id="SSF52540">
    <property type="entry name" value="P-loop containing nucleoside triphosphate hydrolases"/>
    <property type="match status" value="1"/>
</dbReference>
<keyword evidence="4" id="KW-0235">DNA replication</keyword>
<comment type="similarity">
    <text evidence="6">Belongs to the DNA polymerase HolA subunit family.</text>
</comment>
<dbReference type="Gene3D" id="3.40.50.300">
    <property type="entry name" value="P-loop containing nucleotide triphosphate hydrolases"/>
    <property type="match status" value="1"/>
</dbReference>
<organism evidence="8 9">
    <name type="scientific">Desulfobotulus alkaliphilus</name>
    <dbReference type="NCBI Taxonomy" id="622671"/>
    <lineage>
        <taxon>Bacteria</taxon>
        <taxon>Pseudomonadati</taxon>
        <taxon>Thermodesulfobacteriota</taxon>
        <taxon>Desulfobacteria</taxon>
        <taxon>Desulfobacterales</taxon>
        <taxon>Desulfobacteraceae</taxon>
        <taxon>Desulfobotulus</taxon>
    </lineage>
</organism>
<evidence type="ECO:0000256" key="1">
    <source>
        <dbReference type="ARBA" id="ARBA00012417"/>
    </source>
</evidence>
<dbReference type="GO" id="GO:0003677">
    <property type="term" value="F:DNA binding"/>
    <property type="evidence" value="ECO:0007669"/>
    <property type="project" value="InterPro"/>
</dbReference>
<name>A0A562RQV9_9BACT</name>
<dbReference type="EC" id="2.7.7.7" evidence="1"/>
<dbReference type="GO" id="GO:0003887">
    <property type="term" value="F:DNA-directed DNA polymerase activity"/>
    <property type="evidence" value="ECO:0007669"/>
    <property type="project" value="UniProtKB-KW"/>
</dbReference>
<keyword evidence="2" id="KW-0808">Transferase</keyword>
<dbReference type="SUPFAM" id="SSF48019">
    <property type="entry name" value="post-AAA+ oligomerization domain-like"/>
    <property type="match status" value="1"/>
</dbReference>
<evidence type="ECO:0000313" key="9">
    <source>
        <dbReference type="Proteomes" id="UP000318307"/>
    </source>
</evidence>
<dbReference type="Gene3D" id="1.10.8.60">
    <property type="match status" value="1"/>
</dbReference>
<dbReference type="RefSeq" id="WP_144685298.1">
    <property type="nucleotide sequence ID" value="NZ_VLLC01000016.1"/>
</dbReference>